<dbReference type="AlphaFoldDB" id="A0A0D9Z8I0"/>
<proteinExistence type="predicted"/>
<reference evidence="1" key="2">
    <citation type="submission" date="2018-05" db="EMBL/GenBank/DDBJ databases">
        <title>OgluRS3 (Oryza glumaepatula Reference Sequence Version 3).</title>
        <authorList>
            <person name="Zhang J."/>
            <person name="Kudrna D."/>
            <person name="Lee S."/>
            <person name="Talag J."/>
            <person name="Welchert J."/>
            <person name="Wing R.A."/>
        </authorList>
    </citation>
    <scope>NUCLEOTIDE SEQUENCE [LARGE SCALE GENOMIC DNA]</scope>
</reference>
<reference evidence="1" key="1">
    <citation type="submission" date="2015-04" db="UniProtKB">
        <authorList>
            <consortium name="EnsemblPlants"/>
        </authorList>
    </citation>
    <scope>IDENTIFICATION</scope>
</reference>
<name>A0A0D9Z8I0_9ORYZ</name>
<evidence type="ECO:0000313" key="2">
    <source>
        <dbReference type="Proteomes" id="UP000026961"/>
    </source>
</evidence>
<dbReference type="Proteomes" id="UP000026961">
    <property type="component" value="Chromosome 3"/>
</dbReference>
<evidence type="ECO:0000313" key="1">
    <source>
        <dbReference type="EnsemblPlants" id="OGLUM03G21130.1"/>
    </source>
</evidence>
<sequence length="78" mass="9534">MPVELLLVQIYRLITFQEVTKALWVRKNEKMRRCEAIRHQHDQLRRGVLLADVAKEEMQRRWRGDFNFFCYCVDFCDA</sequence>
<organism evidence="1">
    <name type="scientific">Oryza glumipatula</name>
    <dbReference type="NCBI Taxonomy" id="40148"/>
    <lineage>
        <taxon>Eukaryota</taxon>
        <taxon>Viridiplantae</taxon>
        <taxon>Streptophyta</taxon>
        <taxon>Embryophyta</taxon>
        <taxon>Tracheophyta</taxon>
        <taxon>Spermatophyta</taxon>
        <taxon>Magnoliopsida</taxon>
        <taxon>Liliopsida</taxon>
        <taxon>Poales</taxon>
        <taxon>Poaceae</taxon>
        <taxon>BOP clade</taxon>
        <taxon>Oryzoideae</taxon>
        <taxon>Oryzeae</taxon>
        <taxon>Oryzinae</taxon>
        <taxon>Oryza</taxon>
    </lineage>
</organism>
<protein>
    <submittedName>
        <fullName evidence="1">Uncharacterized protein</fullName>
    </submittedName>
</protein>
<accession>A0A0D9Z8I0</accession>
<dbReference type="EnsemblPlants" id="OGLUM03G21130.1">
    <property type="protein sequence ID" value="OGLUM03G21130.1"/>
    <property type="gene ID" value="OGLUM03G21130"/>
</dbReference>
<keyword evidence="2" id="KW-1185">Reference proteome</keyword>
<dbReference type="Gramene" id="OGLUM03G21130.1">
    <property type="protein sequence ID" value="OGLUM03G21130.1"/>
    <property type="gene ID" value="OGLUM03G21130"/>
</dbReference>
<dbReference type="HOGENOM" id="CLU_2625963_0_0_1"/>